<dbReference type="NCBIfam" id="TIGR04085">
    <property type="entry name" value="rSAM_more_4Fe4S"/>
    <property type="match status" value="1"/>
</dbReference>
<keyword evidence="9" id="KW-1185">Reference proteome</keyword>
<dbReference type="SFLD" id="SFLDG01067">
    <property type="entry name" value="SPASM/twitch_domain_containing"/>
    <property type="match status" value="1"/>
</dbReference>
<dbReference type="SFLD" id="SFLDS00029">
    <property type="entry name" value="Radical_SAM"/>
    <property type="match status" value="1"/>
</dbReference>
<dbReference type="GO" id="GO:0016491">
    <property type="term" value="F:oxidoreductase activity"/>
    <property type="evidence" value="ECO:0007669"/>
    <property type="project" value="InterPro"/>
</dbReference>
<keyword evidence="4" id="KW-0408">Iron</keyword>
<dbReference type="InterPro" id="IPR013785">
    <property type="entry name" value="Aldolase_TIM"/>
</dbReference>
<evidence type="ECO:0000313" key="8">
    <source>
        <dbReference type="EMBL" id="SMC80920.1"/>
    </source>
</evidence>
<comment type="cofactor">
    <cofactor evidence="1">
        <name>[4Fe-4S] cluster</name>
        <dbReference type="ChEBI" id="CHEBI:49883"/>
    </cofactor>
</comment>
<dbReference type="OrthoDB" id="9782387at2"/>
<dbReference type="InterPro" id="IPR058240">
    <property type="entry name" value="rSAM_sf"/>
</dbReference>
<evidence type="ECO:0000256" key="3">
    <source>
        <dbReference type="ARBA" id="ARBA00022723"/>
    </source>
</evidence>
<gene>
    <name evidence="8" type="ORF">SAMN02746065_1116</name>
</gene>
<feature type="domain" description="Radical SAM core" evidence="7">
    <location>
        <begin position="109"/>
        <end position="282"/>
    </location>
</feature>
<dbReference type="RefSeq" id="WP_084069404.1">
    <property type="nucleotide sequence ID" value="NZ_FWXY01000011.1"/>
</dbReference>
<dbReference type="EMBL" id="FWXY01000011">
    <property type="protein sequence ID" value="SMC80920.1"/>
    <property type="molecule type" value="Genomic_DNA"/>
</dbReference>
<dbReference type="UniPathway" id="UPA00782"/>
<keyword evidence="2" id="KW-0949">S-adenosyl-L-methionine</keyword>
<evidence type="ECO:0000256" key="5">
    <source>
        <dbReference type="ARBA" id="ARBA00023014"/>
    </source>
</evidence>
<keyword evidence="3" id="KW-0479">Metal-binding</keyword>
<evidence type="ECO:0000256" key="4">
    <source>
        <dbReference type="ARBA" id="ARBA00023004"/>
    </source>
</evidence>
<dbReference type="AlphaFoldDB" id="A0A1W2C713"/>
<name>A0A1W2C713_9BACT</name>
<evidence type="ECO:0000259" key="7">
    <source>
        <dbReference type="Pfam" id="PF04055"/>
    </source>
</evidence>
<keyword evidence="5" id="KW-0411">Iron-sulfur</keyword>
<dbReference type="Proteomes" id="UP000192418">
    <property type="component" value="Unassembled WGS sequence"/>
</dbReference>
<dbReference type="GO" id="GO:0051536">
    <property type="term" value="F:iron-sulfur cluster binding"/>
    <property type="evidence" value="ECO:0007669"/>
    <property type="project" value="UniProtKB-KW"/>
</dbReference>
<sequence>MIRLSSFTILSHPLPDQNIVLMNGYSGALDIIQPELAVFFKEMIKNSPRGQAFFEKKILPHETFSILLERGHLTTSTHDEEKMLVSEIGHGLHEMEKKRPYFMIVPNMDCNYRCTYCFERHLQKNLNNKSSNINYYKNNVVMTSEMVPRIFSCIENIQKNAGASQGGMINLYGGEPLDFKNKRLLDTIFKLGADKGYWFVAITNGHHLDSFLPVIKMNTLRKVQVTIDGPRHIHDKTRIHRGGTSSFDRIFENIHKVLAVGGKVDIRVHVSPQNINQFKTVLGLFEKEGWTNNEAVIIYANTLYRKNDGGKVCVDLQTSDISTYLDQMVDNYNNVFTSAPAVHIAQDIAAVFEKGERFSLKGAYCGANFGHYIFAPDQNIYVCWESIGKENSKIGHYRSKDGPIFNQTVVKKWFNRSVSDIEECLECEFALICGGGCAQYAKYNTSSSNKPYCNDFQRTFELALADEVARRWDYLQNAGIDYQSNTLIQQGGN</sequence>
<dbReference type="PANTHER" id="PTHR43273:SF3">
    <property type="entry name" value="ANAEROBIC SULFATASE-MATURATING ENZYME HOMOLOG ASLB-RELATED"/>
    <property type="match status" value="1"/>
</dbReference>
<reference evidence="8 9" key="1">
    <citation type="submission" date="2017-04" db="EMBL/GenBank/DDBJ databases">
        <authorList>
            <person name="Afonso C.L."/>
            <person name="Miller P.J."/>
            <person name="Scott M.A."/>
            <person name="Spackman E."/>
            <person name="Goraichik I."/>
            <person name="Dimitrov K.M."/>
            <person name="Suarez D.L."/>
            <person name="Swayne D.E."/>
        </authorList>
    </citation>
    <scope>NUCLEOTIDE SEQUENCE [LARGE SCALE GENOMIC DNA]</scope>
    <source>
        <strain evidence="8 9">DSM 3385</strain>
    </source>
</reference>
<dbReference type="PANTHER" id="PTHR43273">
    <property type="entry name" value="ANAEROBIC SULFATASE-MATURATING ENZYME HOMOLOG ASLB-RELATED"/>
    <property type="match status" value="1"/>
</dbReference>
<dbReference type="InterPro" id="IPR007197">
    <property type="entry name" value="rSAM"/>
</dbReference>
<dbReference type="STRING" id="1121400.SAMN02746065_1116"/>
<organism evidence="8 9">
    <name type="scientific">Desulfocicer vacuolatum DSM 3385</name>
    <dbReference type="NCBI Taxonomy" id="1121400"/>
    <lineage>
        <taxon>Bacteria</taxon>
        <taxon>Pseudomonadati</taxon>
        <taxon>Thermodesulfobacteriota</taxon>
        <taxon>Desulfobacteria</taxon>
        <taxon>Desulfobacterales</taxon>
        <taxon>Desulfobacteraceae</taxon>
        <taxon>Desulfocicer</taxon>
    </lineage>
</organism>
<dbReference type="Gene3D" id="3.20.20.70">
    <property type="entry name" value="Aldolase class I"/>
    <property type="match status" value="1"/>
</dbReference>
<dbReference type="SUPFAM" id="SSF102114">
    <property type="entry name" value="Radical SAM enzymes"/>
    <property type="match status" value="1"/>
</dbReference>
<evidence type="ECO:0000256" key="6">
    <source>
        <dbReference type="ARBA" id="ARBA00023601"/>
    </source>
</evidence>
<comment type="similarity">
    <text evidence="6">Belongs to the radical SAM superfamily. Anaerobic sulfatase-maturating enzyme family.</text>
</comment>
<evidence type="ECO:0000256" key="2">
    <source>
        <dbReference type="ARBA" id="ARBA00022691"/>
    </source>
</evidence>
<accession>A0A1W2C713</accession>
<dbReference type="Pfam" id="PF04055">
    <property type="entry name" value="Radical_SAM"/>
    <property type="match status" value="1"/>
</dbReference>
<protein>
    <recommendedName>
        <fullName evidence="7">Radical SAM core domain-containing protein</fullName>
    </recommendedName>
</protein>
<evidence type="ECO:0000256" key="1">
    <source>
        <dbReference type="ARBA" id="ARBA00001966"/>
    </source>
</evidence>
<dbReference type="GO" id="GO:0046872">
    <property type="term" value="F:metal ion binding"/>
    <property type="evidence" value="ECO:0007669"/>
    <property type="project" value="UniProtKB-KW"/>
</dbReference>
<dbReference type="InterPro" id="IPR023885">
    <property type="entry name" value="4Fe4S-binding_SPASM_dom"/>
</dbReference>
<proteinExistence type="inferred from homology"/>
<dbReference type="CDD" id="cd01335">
    <property type="entry name" value="Radical_SAM"/>
    <property type="match status" value="1"/>
</dbReference>
<evidence type="ECO:0000313" key="9">
    <source>
        <dbReference type="Proteomes" id="UP000192418"/>
    </source>
</evidence>
<dbReference type="InterPro" id="IPR023867">
    <property type="entry name" value="Sulphatase_maturase_rSAM"/>
</dbReference>